<reference evidence="6 7" key="1">
    <citation type="submission" date="2020-12" db="EMBL/GenBank/DDBJ databases">
        <title>FDA dAtabase for Regulatory Grade micrObial Sequences (FDA-ARGOS): Supporting development and validation of Infectious Disease Dx tests.</title>
        <authorList>
            <person name="Sproer C."/>
            <person name="Gronow S."/>
            <person name="Severitt S."/>
            <person name="Schroder I."/>
            <person name="Tallon L."/>
            <person name="Sadzewicz L."/>
            <person name="Zhao X."/>
            <person name="Boylan J."/>
            <person name="Ott S."/>
            <person name="Bowen H."/>
            <person name="Vavikolanu K."/>
            <person name="Mehta A."/>
            <person name="Aluvathingal J."/>
            <person name="Nadendla S."/>
            <person name="Lowell S."/>
            <person name="Myers T."/>
            <person name="Yan Y."/>
            <person name="Sichtig H."/>
        </authorList>
    </citation>
    <scope>NUCLEOTIDE SEQUENCE [LARGE SCALE GENOMIC DNA]</scope>
    <source>
        <strain evidence="6 7">FDAARGOS_1050</strain>
    </source>
</reference>
<dbReference type="GO" id="GO:0003677">
    <property type="term" value="F:DNA binding"/>
    <property type="evidence" value="ECO:0007669"/>
    <property type="project" value="UniProtKB-KW"/>
</dbReference>
<keyword evidence="2" id="KW-0805">Transcription regulation</keyword>
<evidence type="ECO:0000313" key="7">
    <source>
        <dbReference type="Proteomes" id="UP000595231"/>
    </source>
</evidence>
<dbReference type="PANTHER" id="PTHR30579">
    <property type="entry name" value="TRANSCRIPTIONAL REGULATOR"/>
    <property type="match status" value="1"/>
</dbReference>
<dbReference type="Pfam" id="PF03466">
    <property type="entry name" value="LysR_substrate"/>
    <property type="match status" value="1"/>
</dbReference>
<accession>A0A7T4B2D3</accession>
<dbReference type="Gene3D" id="1.10.10.10">
    <property type="entry name" value="Winged helix-like DNA-binding domain superfamily/Winged helix DNA-binding domain"/>
    <property type="match status" value="1"/>
</dbReference>
<dbReference type="Gene3D" id="3.40.190.10">
    <property type="entry name" value="Periplasmic binding protein-like II"/>
    <property type="match status" value="2"/>
</dbReference>
<evidence type="ECO:0000313" key="6">
    <source>
        <dbReference type="EMBL" id="QQB34397.1"/>
    </source>
</evidence>
<dbReference type="PANTHER" id="PTHR30579:SF7">
    <property type="entry name" value="HTH-TYPE TRANSCRIPTIONAL REGULATOR LRHA-RELATED"/>
    <property type="match status" value="1"/>
</dbReference>
<dbReference type="InterPro" id="IPR005119">
    <property type="entry name" value="LysR_subst-bd"/>
</dbReference>
<protein>
    <submittedName>
        <fullName evidence="6">LysR family transcriptional regulator</fullName>
    </submittedName>
</protein>
<gene>
    <name evidence="6" type="ORF">I6I07_28025</name>
</gene>
<evidence type="ECO:0000256" key="2">
    <source>
        <dbReference type="ARBA" id="ARBA00023015"/>
    </source>
</evidence>
<dbReference type="InterPro" id="IPR050176">
    <property type="entry name" value="LTTR"/>
</dbReference>
<dbReference type="FunFam" id="1.10.10.10:FF:000001">
    <property type="entry name" value="LysR family transcriptional regulator"/>
    <property type="match status" value="1"/>
</dbReference>
<dbReference type="EMBL" id="CP065997">
    <property type="protein sequence ID" value="QQB34397.1"/>
    <property type="molecule type" value="Genomic_DNA"/>
</dbReference>
<evidence type="ECO:0000256" key="3">
    <source>
        <dbReference type="ARBA" id="ARBA00023125"/>
    </source>
</evidence>
<dbReference type="Pfam" id="PF00126">
    <property type="entry name" value="HTH_1"/>
    <property type="match status" value="1"/>
</dbReference>
<evidence type="ECO:0000256" key="1">
    <source>
        <dbReference type="ARBA" id="ARBA00009437"/>
    </source>
</evidence>
<dbReference type="InterPro" id="IPR000847">
    <property type="entry name" value="LysR_HTH_N"/>
</dbReference>
<keyword evidence="3" id="KW-0238">DNA-binding</keyword>
<dbReference type="GO" id="GO:0003700">
    <property type="term" value="F:DNA-binding transcription factor activity"/>
    <property type="evidence" value="ECO:0007669"/>
    <property type="project" value="InterPro"/>
</dbReference>
<proteinExistence type="inferred from homology"/>
<name>A0A7T4B2D3_9BURK</name>
<dbReference type="AlphaFoldDB" id="A0A7T4B2D3"/>
<dbReference type="SUPFAM" id="SSF53850">
    <property type="entry name" value="Periplasmic binding protein-like II"/>
    <property type="match status" value="1"/>
</dbReference>
<dbReference type="Proteomes" id="UP000595231">
    <property type="component" value="Chromosome"/>
</dbReference>
<organism evidence="6 7">
    <name type="scientific">Achromobacter deleyi</name>
    <dbReference type="NCBI Taxonomy" id="1353891"/>
    <lineage>
        <taxon>Bacteria</taxon>
        <taxon>Pseudomonadati</taxon>
        <taxon>Pseudomonadota</taxon>
        <taxon>Betaproteobacteria</taxon>
        <taxon>Burkholderiales</taxon>
        <taxon>Alcaligenaceae</taxon>
        <taxon>Achromobacter</taxon>
    </lineage>
</organism>
<dbReference type="InterPro" id="IPR036390">
    <property type="entry name" value="WH_DNA-bd_sf"/>
</dbReference>
<dbReference type="SUPFAM" id="SSF46785">
    <property type="entry name" value="Winged helix' DNA-binding domain"/>
    <property type="match status" value="1"/>
</dbReference>
<keyword evidence="4" id="KW-0804">Transcription</keyword>
<sequence>MIRPVTFDLDVLRSFVAGVELGSFGRAADRLGRSTSAVSAQLKKLEEQAGVPLLRKAGRGLALTDAGETMLAYARRLLELNDQASVAVRGTRLQGRVRLGLQEDFGEILLPQVLGQFARAHPQVRIEARVARNAELLERLAAGELDLALAWDHDATRPHGVRLAELPLCWIGPAVTGPAAPARDADGALPLVAFETPCLFRGRATEALDRAGIAWTSAFISPSLAGLWAAVSAGLGVMVRTPLGLPNGLRVMAPGEQGLPPLPGLALSLYHARGRPGPVAAVLADIVRQCVRDSVAALPAVPGLPARIHSEEAERLEPIP</sequence>
<evidence type="ECO:0000256" key="4">
    <source>
        <dbReference type="ARBA" id="ARBA00023163"/>
    </source>
</evidence>
<evidence type="ECO:0000259" key="5">
    <source>
        <dbReference type="PROSITE" id="PS50931"/>
    </source>
</evidence>
<comment type="similarity">
    <text evidence="1">Belongs to the LysR transcriptional regulatory family.</text>
</comment>
<feature type="domain" description="HTH lysR-type" evidence="5">
    <location>
        <begin position="7"/>
        <end position="64"/>
    </location>
</feature>
<dbReference type="PROSITE" id="PS50931">
    <property type="entry name" value="HTH_LYSR"/>
    <property type="match status" value="1"/>
</dbReference>
<dbReference type="InterPro" id="IPR036388">
    <property type="entry name" value="WH-like_DNA-bd_sf"/>
</dbReference>